<feature type="chain" id="PRO_5045628890" description="HVA22-like protein" evidence="7">
    <location>
        <begin position="16"/>
        <end position="161"/>
    </location>
</feature>
<sequence length="161" mass="18099">MGWFWALLLRANALAGPVVMLLYPLYASIKAIESPFKEDDRLWLTYWVLYSFVSLLELVAAPIFAWIPLWSTIKLAAAAWLVLPQFRGGIIVYEQYVRPYFYSTVQNADAKLTDTQGKFLSSISPEACSSVAQFINDNGSDAFDKIMAAAAAESRKNRWSS</sequence>
<comment type="subcellular location">
    <subcellularLocation>
        <location evidence="1 6">Membrane</location>
        <topology evidence="1 6">Multi-pass membrane protein</topology>
    </subcellularLocation>
</comment>
<protein>
    <recommendedName>
        <fullName evidence="6">HVA22-like protein</fullName>
    </recommendedName>
</protein>
<evidence type="ECO:0000256" key="7">
    <source>
        <dbReference type="SAM" id="SignalP"/>
    </source>
</evidence>
<dbReference type="Proteomes" id="UP001497512">
    <property type="component" value="Chromosome 6"/>
</dbReference>
<keyword evidence="4 6" id="KW-1133">Transmembrane helix</keyword>
<feature type="signal peptide" evidence="7">
    <location>
        <begin position="1"/>
        <end position="15"/>
    </location>
</feature>
<evidence type="ECO:0000256" key="1">
    <source>
        <dbReference type="ARBA" id="ARBA00004141"/>
    </source>
</evidence>
<evidence type="ECO:0000256" key="5">
    <source>
        <dbReference type="ARBA" id="ARBA00023136"/>
    </source>
</evidence>
<evidence type="ECO:0000313" key="8">
    <source>
        <dbReference type="EMBL" id="CAK9228261.1"/>
    </source>
</evidence>
<organism evidence="8 9">
    <name type="scientific">Sphagnum troendelagicum</name>
    <dbReference type="NCBI Taxonomy" id="128251"/>
    <lineage>
        <taxon>Eukaryota</taxon>
        <taxon>Viridiplantae</taxon>
        <taxon>Streptophyta</taxon>
        <taxon>Embryophyta</taxon>
        <taxon>Bryophyta</taxon>
        <taxon>Sphagnophytina</taxon>
        <taxon>Sphagnopsida</taxon>
        <taxon>Sphagnales</taxon>
        <taxon>Sphagnaceae</taxon>
        <taxon>Sphagnum</taxon>
    </lineage>
</organism>
<feature type="transmembrane region" description="Helical" evidence="6">
    <location>
        <begin position="6"/>
        <end position="26"/>
    </location>
</feature>
<evidence type="ECO:0000256" key="3">
    <source>
        <dbReference type="ARBA" id="ARBA00022692"/>
    </source>
</evidence>
<keyword evidence="3 6" id="KW-0812">Transmembrane</keyword>
<evidence type="ECO:0000256" key="2">
    <source>
        <dbReference type="ARBA" id="ARBA00008573"/>
    </source>
</evidence>
<accession>A0ABP0UQX8</accession>
<feature type="transmembrane region" description="Helical" evidence="6">
    <location>
        <begin position="47"/>
        <end position="67"/>
    </location>
</feature>
<comment type="similarity">
    <text evidence="2 6">Belongs to the DP1 family.</text>
</comment>
<keyword evidence="5 6" id="KW-0472">Membrane</keyword>
<dbReference type="Pfam" id="PF03134">
    <property type="entry name" value="TB2_DP1_HVA22"/>
    <property type="match status" value="1"/>
</dbReference>
<proteinExistence type="inferred from homology"/>
<dbReference type="EMBL" id="OZ019898">
    <property type="protein sequence ID" value="CAK9228261.1"/>
    <property type="molecule type" value="Genomic_DNA"/>
</dbReference>
<keyword evidence="7" id="KW-0732">Signal</keyword>
<dbReference type="PANTHER" id="PTHR12300">
    <property type="entry name" value="HVA22-LIKE PROTEINS"/>
    <property type="match status" value="1"/>
</dbReference>
<gene>
    <name evidence="8" type="ORF">CSSPTR1EN2_LOCUS18901</name>
</gene>
<keyword evidence="9" id="KW-1185">Reference proteome</keyword>
<dbReference type="InterPro" id="IPR004345">
    <property type="entry name" value="TB2_DP1_HVA22"/>
</dbReference>
<evidence type="ECO:0000256" key="6">
    <source>
        <dbReference type="RuleBase" id="RU362006"/>
    </source>
</evidence>
<name>A0ABP0UQX8_9BRYO</name>
<evidence type="ECO:0000256" key="4">
    <source>
        <dbReference type="ARBA" id="ARBA00022989"/>
    </source>
</evidence>
<evidence type="ECO:0000313" key="9">
    <source>
        <dbReference type="Proteomes" id="UP001497512"/>
    </source>
</evidence>
<reference evidence="8" key="1">
    <citation type="submission" date="2024-02" db="EMBL/GenBank/DDBJ databases">
        <authorList>
            <consortium name="ELIXIR-Norway"/>
            <consortium name="Elixir Norway"/>
        </authorList>
    </citation>
    <scope>NUCLEOTIDE SEQUENCE</scope>
</reference>
<dbReference type="PANTHER" id="PTHR12300:SF161">
    <property type="entry name" value="RECEPTOR EXPRESSION-ENHANCING PROTEIN"/>
    <property type="match status" value="1"/>
</dbReference>